<dbReference type="PANTHER" id="PTHR34144:SF7">
    <property type="entry name" value="EXPORT PROTEIN (CAP59), PUTATIVE (AFU_ORTHOLOGUE AFUA_7G05020)-RELATED"/>
    <property type="match status" value="1"/>
</dbReference>
<keyword evidence="3" id="KW-1185">Reference proteome</keyword>
<evidence type="ECO:0000313" key="3">
    <source>
        <dbReference type="Proteomes" id="UP000193067"/>
    </source>
</evidence>
<dbReference type="OrthoDB" id="262547at2759"/>
<keyword evidence="1" id="KW-0472">Membrane</keyword>
<dbReference type="Proteomes" id="UP000193067">
    <property type="component" value="Unassembled WGS sequence"/>
</dbReference>
<feature type="transmembrane region" description="Helical" evidence="1">
    <location>
        <begin position="31"/>
        <end position="58"/>
    </location>
</feature>
<organism evidence="2 3">
    <name type="scientific">Trametes coccinea (strain BRFM310)</name>
    <name type="common">Pycnoporus coccineus</name>
    <dbReference type="NCBI Taxonomy" id="1353009"/>
    <lineage>
        <taxon>Eukaryota</taxon>
        <taxon>Fungi</taxon>
        <taxon>Dikarya</taxon>
        <taxon>Basidiomycota</taxon>
        <taxon>Agaricomycotina</taxon>
        <taxon>Agaricomycetes</taxon>
        <taxon>Polyporales</taxon>
        <taxon>Polyporaceae</taxon>
        <taxon>Trametes</taxon>
    </lineage>
</organism>
<dbReference type="GO" id="GO:0016740">
    <property type="term" value="F:transferase activity"/>
    <property type="evidence" value="ECO:0007669"/>
    <property type="project" value="UniProtKB-KW"/>
</dbReference>
<feature type="transmembrane region" description="Helical" evidence="1">
    <location>
        <begin position="78"/>
        <end position="105"/>
    </location>
</feature>
<protein>
    <submittedName>
        <fullName evidence="2">Glycosyltransferase family 69 protein</fullName>
    </submittedName>
</protein>
<evidence type="ECO:0000313" key="2">
    <source>
        <dbReference type="EMBL" id="OSD02214.1"/>
    </source>
</evidence>
<keyword evidence="1" id="KW-1133">Transmembrane helix</keyword>
<accession>A0A1Y2INK3</accession>
<reference evidence="2 3" key="1">
    <citation type="journal article" date="2015" name="Biotechnol. Biofuels">
        <title>Enhanced degradation of softwood versus hardwood by the white-rot fungus Pycnoporus coccineus.</title>
        <authorList>
            <person name="Couturier M."/>
            <person name="Navarro D."/>
            <person name="Chevret D."/>
            <person name="Henrissat B."/>
            <person name="Piumi F."/>
            <person name="Ruiz-Duenas F.J."/>
            <person name="Martinez A.T."/>
            <person name="Grigoriev I.V."/>
            <person name="Riley R."/>
            <person name="Lipzen A."/>
            <person name="Berrin J.G."/>
            <person name="Master E.R."/>
            <person name="Rosso M.N."/>
        </authorList>
    </citation>
    <scope>NUCLEOTIDE SEQUENCE [LARGE SCALE GENOMIC DNA]</scope>
    <source>
        <strain evidence="2 3">BRFM310</strain>
    </source>
</reference>
<dbReference type="AlphaFoldDB" id="A0A1Y2INK3"/>
<keyword evidence="2" id="KW-0808">Transferase</keyword>
<dbReference type="Pfam" id="PF11735">
    <property type="entry name" value="CAP59_mtransfer"/>
    <property type="match status" value="1"/>
</dbReference>
<dbReference type="PANTHER" id="PTHR34144">
    <property type="entry name" value="CHROMOSOME 8, WHOLE GENOME SHOTGUN SEQUENCE"/>
    <property type="match status" value="1"/>
</dbReference>
<dbReference type="STRING" id="1353009.A0A1Y2INK3"/>
<keyword evidence="1" id="KW-0812">Transmembrane</keyword>
<name>A0A1Y2INK3_TRAC3</name>
<dbReference type="EMBL" id="KZ084106">
    <property type="protein sequence ID" value="OSD02214.1"/>
    <property type="molecule type" value="Genomic_DNA"/>
</dbReference>
<dbReference type="InterPro" id="IPR029044">
    <property type="entry name" value="Nucleotide-diphossugar_trans"/>
</dbReference>
<feature type="transmembrane region" description="Helical" evidence="1">
    <location>
        <begin position="158"/>
        <end position="180"/>
    </location>
</feature>
<proteinExistence type="predicted"/>
<dbReference type="SUPFAM" id="SSF53448">
    <property type="entry name" value="Nucleotide-diphospho-sugar transferases"/>
    <property type="match status" value="1"/>
</dbReference>
<evidence type="ECO:0000256" key="1">
    <source>
        <dbReference type="SAM" id="Phobius"/>
    </source>
</evidence>
<dbReference type="InterPro" id="IPR021047">
    <property type="entry name" value="Mannosyltransferase_CMT1"/>
</dbReference>
<sequence length="551" mass="63172">MARMRYNDYGPRDARRAGSQLLSHALLALRLLARCILAVLRLPFLFQVVSFALIFRHVLNRLKLHLAGVWEPGFPFGWTLWIAFLYTVPYWAALQIAWLTLTILFRRKCAGRIPKTWSQDGYIPLNTRASEEDGLPLPASPSPRPPSATYSACARMPFLATFGLVLQFVLYISLVLIGMYEFKHYEHPTDIRLRPALKAALADPRIKPGGYAPRKEKIFIAAAFHQNQDVIPYWTRSMRDAIIYLGTDNVFVSIVENYSSDRSPELLREFAKELDALSVKNRVLVQDETVKKPEHLEWNARIEFLAAIRNQALEPLVASGGYDRVLFSNDIYIEPESILELLATKDGEYDFACGLDFGHFGAYDMWVLRDRIGRLTAGYWPYFFDTASYEAIKREEPVPVYTCWNGIVAFAADPVLPVHLRSNTTLSNSSLARPPPPNHPMASQLGASPAVTPPLRFRASAEGECYSSESFLLPYDFRRVMGLERVFANPLVVNGYVWKYYAWHKWVLRHPLVKWFVERVWDGAWMQYARMVVGDAKAVWVWDGIECHPWW</sequence>
<gene>
    <name evidence="2" type="ORF">PYCCODRAFT_1435520</name>
</gene>